<protein>
    <submittedName>
        <fullName evidence="2">Uncharacterized protein</fullName>
    </submittedName>
</protein>
<gene>
    <name evidence="2" type="ORF">ACR52_16850</name>
</gene>
<reference evidence="2 3" key="1">
    <citation type="submission" date="2015-06" db="EMBL/GenBank/DDBJ databases">
        <title>Draft genome sequence of an Antarctic Pseudomonas sp. strain KG01 with full potential for biotechnological applications.</title>
        <authorList>
            <person name="Pavlov M.S."/>
            <person name="Lira F."/>
            <person name="Martinez J.L."/>
            <person name="Marshall S.H."/>
        </authorList>
    </citation>
    <scope>NUCLEOTIDE SEQUENCE [LARGE SCALE GENOMIC DNA]</scope>
    <source>
        <strain evidence="2 3">KG01</strain>
    </source>
</reference>
<dbReference type="STRING" id="1674920.ACR52_16850"/>
<dbReference type="OrthoDB" id="7014538at2"/>
<dbReference type="EMBL" id="LFMW01000011">
    <property type="protein sequence ID" value="KMT54497.1"/>
    <property type="molecule type" value="Genomic_DNA"/>
</dbReference>
<dbReference type="RefSeq" id="WP_048726467.1">
    <property type="nucleotide sequence ID" value="NZ_JBJGXJ010000006.1"/>
</dbReference>
<organism evidence="2 3">
    <name type="scientific">Pseudomonas fildesensis</name>
    <dbReference type="NCBI Taxonomy" id="1674920"/>
    <lineage>
        <taxon>Bacteria</taxon>
        <taxon>Pseudomonadati</taxon>
        <taxon>Pseudomonadota</taxon>
        <taxon>Gammaproteobacteria</taxon>
        <taxon>Pseudomonadales</taxon>
        <taxon>Pseudomonadaceae</taxon>
        <taxon>Pseudomonas</taxon>
    </lineage>
</organism>
<comment type="caution">
    <text evidence="2">The sequence shown here is derived from an EMBL/GenBank/DDBJ whole genome shotgun (WGS) entry which is preliminary data.</text>
</comment>
<sequence>MKIDPRPLLPATAEKTPAVDAVQPATSRQGARFEAVLSKREVLARRSLRGDVEQSSSAGGISPELFGSTRSLEILEYVLHNVLPALDAESEIKILAHDLISEEIDMRRSLEQQRVEVQA</sequence>
<dbReference type="Proteomes" id="UP000037551">
    <property type="component" value="Unassembled WGS sequence"/>
</dbReference>
<evidence type="ECO:0000313" key="3">
    <source>
        <dbReference type="Proteomes" id="UP000037551"/>
    </source>
</evidence>
<proteinExistence type="predicted"/>
<keyword evidence="3" id="KW-1185">Reference proteome</keyword>
<evidence type="ECO:0000256" key="1">
    <source>
        <dbReference type="SAM" id="MobiDB-lite"/>
    </source>
</evidence>
<accession>A0A0J8FW35</accession>
<name>A0A0J8FW35_9PSED</name>
<dbReference type="AlphaFoldDB" id="A0A0J8FW35"/>
<dbReference type="PATRIC" id="fig|1674920.3.peg.1303"/>
<feature type="region of interest" description="Disordered" evidence="1">
    <location>
        <begin position="1"/>
        <end position="26"/>
    </location>
</feature>
<evidence type="ECO:0000313" key="2">
    <source>
        <dbReference type="EMBL" id="KMT54497.1"/>
    </source>
</evidence>